<accession>A0A0A9HQ92</accession>
<evidence type="ECO:0000313" key="1">
    <source>
        <dbReference type="EMBL" id="JAE39305.1"/>
    </source>
</evidence>
<protein>
    <submittedName>
        <fullName evidence="1">Uncharacterized protein</fullName>
    </submittedName>
</protein>
<name>A0A0A9HQ92_ARUDO</name>
<reference evidence="1" key="2">
    <citation type="journal article" date="2015" name="Data Brief">
        <title>Shoot transcriptome of the giant reed, Arundo donax.</title>
        <authorList>
            <person name="Barrero R.A."/>
            <person name="Guerrero F.D."/>
            <person name="Moolhuijzen P."/>
            <person name="Goolsby J.A."/>
            <person name="Tidwell J."/>
            <person name="Bellgard S.E."/>
            <person name="Bellgard M.I."/>
        </authorList>
    </citation>
    <scope>NUCLEOTIDE SEQUENCE</scope>
    <source>
        <tissue evidence="1">Shoot tissue taken approximately 20 cm above the soil surface</tissue>
    </source>
</reference>
<dbReference type="AlphaFoldDB" id="A0A0A9HQ92"/>
<sequence length="34" mass="3841">MAATAELVVPRSMPTIFSHATRSGRHRRPPARWP</sequence>
<proteinExistence type="predicted"/>
<reference evidence="1" key="1">
    <citation type="submission" date="2014-09" db="EMBL/GenBank/DDBJ databases">
        <authorList>
            <person name="Magalhaes I.L.F."/>
            <person name="Oliveira U."/>
            <person name="Santos F.R."/>
            <person name="Vidigal T.H.D.A."/>
            <person name="Brescovit A.D."/>
            <person name="Santos A.J."/>
        </authorList>
    </citation>
    <scope>NUCLEOTIDE SEQUENCE</scope>
    <source>
        <tissue evidence="1">Shoot tissue taken approximately 20 cm above the soil surface</tissue>
    </source>
</reference>
<dbReference type="EMBL" id="GBRH01158591">
    <property type="protein sequence ID" value="JAE39305.1"/>
    <property type="molecule type" value="Transcribed_RNA"/>
</dbReference>
<organism evidence="1">
    <name type="scientific">Arundo donax</name>
    <name type="common">Giant reed</name>
    <name type="synonym">Donax arundinaceus</name>
    <dbReference type="NCBI Taxonomy" id="35708"/>
    <lineage>
        <taxon>Eukaryota</taxon>
        <taxon>Viridiplantae</taxon>
        <taxon>Streptophyta</taxon>
        <taxon>Embryophyta</taxon>
        <taxon>Tracheophyta</taxon>
        <taxon>Spermatophyta</taxon>
        <taxon>Magnoliopsida</taxon>
        <taxon>Liliopsida</taxon>
        <taxon>Poales</taxon>
        <taxon>Poaceae</taxon>
        <taxon>PACMAD clade</taxon>
        <taxon>Arundinoideae</taxon>
        <taxon>Arundineae</taxon>
        <taxon>Arundo</taxon>
    </lineage>
</organism>